<dbReference type="SUPFAM" id="SSF81321">
    <property type="entry name" value="Family A G protein-coupled receptor-like"/>
    <property type="match status" value="1"/>
</dbReference>
<dbReference type="PROSITE" id="PS50262">
    <property type="entry name" value="G_PROTEIN_RECEP_F1_2"/>
    <property type="match status" value="1"/>
</dbReference>
<gene>
    <name evidence="12" type="ORF">P5673_021058</name>
</gene>
<dbReference type="CDD" id="cd14967">
    <property type="entry name" value="7tmA_amine_R-like"/>
    <property type="match status" value="1"/>
</dbReference>
<keyword evidence="5 9" id="KW-0297">G-protein coupled receptor</keyword>
<evidence type="ECO:0000256" key="1">
    <source>
        <dbReference type="ARBA" id="ARBA00004651"/>
    </source>
</evidence>
<accession>A0AAD9V0N6</accession>
<feature type="transmembrane region" description="Helical" evidence="10">
    <location>
        <begin position="63"/>
        <end position="82"/>
    </location>
</feature>
<reference evidence="12" key="1">
    <citation type="journal article" date="2023" name="G3 (Bethesda)">
        <title>Whole genome assembly and annotation of the endangered Caribbean coral Acropora cervicornis.</title>
        <authorList>
            <person name="Selwyn J.D."/>
            <person name="Vollmer S.V."/>
        </authorList>
    </citation>
    <scope>NUCLEOTIDE SEQUENCE</scope>
    <source>
        <strain evidence="12">K2</strain>
    </source>
</reference>
<evidence type="ECO:0000256" key="8">
    <source>
        <dbReference type="ARBA" id="ARBA00023224"/>
    </source>
</evidence>
<dbReference type="InterPro" id="IPR017452">
    <property type="entry name" value="GPCR_Rhodpsn_7TM"/>
</dbReference>
<sequence length="385" mass="43346">MAVSNSTAMPPTDIDGVCQQATKPEFIVYSVFLVLIMLATLFGNVLVITAVYHFHRLRRMTNFFIISLAVSDLLVALGHLPLRIDQSVHNNNWCFDKTPNDVTTCAYWIAMDTVFSCASICNLVVISIDRFLAITKPFEYQNRMTKRVGFSLIAFVWVYALLWGVLSLVDWTRGDPNATDRHIFVIVKNQTNERACGKNDKVYYTTAMAVALFLPLLIVIATYACVFRVAFTQAKAVALLDPTKGKRHILRELKATKTIAVVIGVFMVCWLPSFILIVLSLWCQDCFKPFLDDKNLSLSIRIIFVFILPVINSSLNPVIYTVFNQEFRMAFSRMLCRGRTPRSAADVEFSVTEQTASATRVKVQTTGKSRPKAWFNMNGRGDASG</sequence>
<dbReference type="Pfam" id="PF00001">
    <property type="entry name" value="7tm_1"/>
    <property type="match status" value="1"/>
</dbReference>
<evidence type="ECO:0000313" key="12">
    <source>
        <dbReference type="EMBL" id="KAK2556848.1"/>
    </source>
</evidence>
<name>A0AAD9V0N6_ACRCE</name>
<keyword evidence="8 9" id="KW-0807">Transducer</keyword>
<feature type="transmembrane region" description="Helical" evidence="10">
    <location>
        <begin position="302"/>
        <end position="323"/>
    </location>
</feature>
<comment type="subcellular location">
    <subcellularLocation>
        <location evidence="1">Cell membrane</location>
        <topology evidence="1">Multi-pass membrane protein</topology>
    </subcellularLocation>
</comment>
<evidence type="ECO:0000313" key="13">
    <source>
        <dbReference type="Proteomes" id="UP001249851"/>
    </source>
</evidence>
<evidence type="ECO:0000256" key="4">
    <source>
        <dbReference type="ARBA" id="ARBA00022989"/>
    </source>
</evidence>
<dbReference type="PRINTS" id="PR00237">
    <property type="entry name" value="GPCRRHODOPSN"/>
</dbReference>
<feature type="transmembrane region" description="Helical" evidence="10">
    <location>
        <begin position="26"/>
        <end position="51"/>
    </location>
</feature>
<dbReference type="GO" id="GO:0004930">
    <property type="term" value="F:G protein-coupled receptor activity"/>
    <property type="evidence" value="ECO:0007669"/>
    <property type="project" value="UniProtKB-KW"/>
</dbReference>
<comment type="caution">
    <text evidence="12">The sequence shown here is derived from an EMBL/GenBank/DDBJ whole genome shotgun (WGS) entry which is preliminary data.</text>
</comment>
<proteinExistence type="inferred from homology"/>
<keyword evidence="3 9" id="KW-0812">Transmembrane</keyword>
<dbReference type="EMBL" id="JARQWQ010000053">
    <property type="protein sequence ID" value="KAK2556848.1"/>
    <property type="molecule type" value="Genomic_DNA"/>
</dbReference>
<dbReference type="InterPro" id="IPR000276">
    <property type="entry name" value="GPCR_Rhodpsn"/>
</dbReference>
<dbReference type="SMART" id="SM01381">
    <property type="entry name" value="7TM_GPCR_Srsx"/>
    <property type="match status" value="1"/>
</dbReference>
<evidence type="ECO:0000256" key="10">
    <source>
        <dbReference type="SAM" id="Phobius"/>
    </source>
</evidence>
<dbReference type="GO" id="GO:0005886">
    <property type="term" value="C:plasma membrane"/>
    <property type="evidence" value="ECO:0007669"/>
    <property type="project" value="UniProtKB-SubCell"/>
</dbReference>
<dbReference type="Proteomes" id="UP001249851">
    <property type="component" value="Unassembled WGS sequence"/>
</dbReference>
<organism evidence="12 13">
    <name type="scientific">Acropora cervicornis</name>
    <name type="common">Staghorn coral</name>
    <dbReference type="NCBI Taxonomy" id="6130"/>
    <lineage>
        <taxon>Eukaryota</taxon>
        <taxon>Metazoa</taxon>
        <taxon>Cnidaria</taxon>
        <taxon>Anthozoa</taxon>
        <taxon>Hexacorallia</taxon>
        <taxon>Scleractinia</taxon>
        <taxon>Astrocoeniina</taxon>
        <taxon>Acroporidae</taxon>
        <taxon>Acropora</taxon>
    </lineage>
</organism>
<feature type="transmembrane region" description="Helical" evidence="10">
    <location>
        <begin position="106"/>
        <end position="128"/>
    </location>
</feature>
<feature type="domain" description="G-protein coupled receptors family 1 profile" evidence="11">
    <location>
        <begin position="43"/>
        <end position="320"/>
    </location>
</feature>
<keyword evidence="2" id="KW-1003">Cell membrane</keyword>
<evidence type="ECO:0000256" key="3">
    <source>
        <dbReference type="ARBA" id="ARBA00022692"/>
    </source>
</evidence>
<keyword evidence="6 10" id="KW-0472">Membrane</keyword>
<evidence type="ECO:0000259" key="11">
    <source>
        <dbReference type="PROSITE" id="PS50262"/>
    </source>
</evidence>
<evidence type="ECO:0000256" key="7">
    <source>
        <dbReference type="ARBA" id="ARBA00023170"/>
    </source>
</evidence>
<protein>
    <submittedName>
        <fullName evidence="12">D(5)-like dopamine receptor</fullName>
    </submittedName>
</protein>
<dbReference type="AlphaFoldDB" id="A0AAD9V0N6"/>
<keyword evidence="13" id="KW-1185">Reference proteome</keyword>
<feature type="transmembrane region" description="Helical" evidence="10">
    <location>
        <begin position="202"/>
        <end position="226"/>
    </location>
</feature>
<dbReference type="PANTHER" id="PTHR24248">
    <property type="entry name" value="ADRENERGIC RECEPTOR-RELATED G-PROTEIN COUPLED RECEPTOR"/>
    <property type="match status" value="1"/>
</dbReference>
<evidence type="ECO:0000256" key="5">
    <source>
        <dbReference type="ARBA" id="ARBA00023040"/>
    </source>
</evidence>
<dbReference type="PROSITE" id="PS00237">
    <property type="entry name" value="G_PROTEIN_RECEP_F1_1"/>
    <property type="match status" value="1"/>
</dbReference>
<dbReference type="FunFam" id="1.20.1070.10:FF:000496">
    <property type="entry name" value="Predicted protein"/>
    <property type="match status" value="1"/>
</dbReference>
<feature type="transmembrane region" description="Helical" evidence="10">
    <location>
        <begin position="259"/>
        <end position="282"/>
    </location>
</feature>
<feature type="transmembrane region" description="Helical" evidence="10">
    <location>
        <begin position="148"/>
        <end position="169"/>
    </location>
</feature>
<reference evidence="12" key="2">
    <citation type="journal article" date="2023" name="Science">
        <title>Genomic signatures of disease resistance in endangered staghorn corals.</title>
        <authorList>
            <person name="Vollmer S.V."/>
            <person name="Selwyn J.D."/>
            <person name="Despard B.A."/>
            <person name="Roesel C.L."/>
        </authorList>
    </citation>
    <scope>NUCLEOTIDE SEQUENCE</scope>
    <source>
        <strain evidence="12">K2</strain>
    </source>
</reference>
<dbReference type="Gene3D" id="1.20.1070.10">
    <property type="entry name" value="Rhodopsin 7-helix transmembrane proteins"/>
    <property type="match status" value="1"/>
</dbReference>
<evidence type="ECO:0000256" key="2">
    <source>
        <dbReference type="ARBA" id="ARBA00022475"/>
    </source>
</evidence>
<comment type="similarity">
    <text evidence="9">Belongs to the G-protein coupled receptor 1 family.</text>
</comment>
<keyword evidence="7 9" id="KW-0675">Receptor</keyword>
<evidence type="ECO:0000256" key="9">
    <source>
        <dbReference type="RuleBase" id="RU000688"/>
    </source>
</evidence>
<keyword evidence="4 10" id="KW-1133">Transmembrane helix</keyword>
<evidence type="ECO:0000256" key="6">
    <source>
        <dbReference type="ARBA" id="ARBA00023136"/>
    </source>
</evidence>